<evidence type="ECO:0000256" key="1">
    <source>
        <dbReference type="ARBA" id="ARBA00022603"/>
    </source>
</evidence>
<name>A0ABT0G3C4_9ACTN</name>
<dbReference type="InterPro" id="IPR013216">
    <property type="entry name" value="Methyltransf_11"/>
</dbReference>
<keyword evidence="6" id="KW-1185">Reference proteome</keyword>
<evidence type="ECO:0000259" key="4">
    <source>
        <dbReference type="Pfam" id="PF08241"/>
    </source>
</evidence>
<dbReference type="PANTHER" id="PTHR43464">
    <property type="entry name" value="METHYLTRANSFERASE"/>
    <property type="match status" value="1"/>
</dbReference>
<protein>
    <submittedName>
        <fullName evidence="5">Class I SAM-dependent methyltransferase</fullName>
    </submittedName>
</protein>
<dbReference type="Proteomes" id="UP001317259">
    <property type="component" value="Unassembled WGS sequence"/>
</dbReference>
<keyword evidence="2" id="KW-0808">Transferase</keyword>
<evidence type="ECO:0000313" key="5">
    <source>
        <dbReference type="EMBL" id="MCK2219107.1"/>
    </source>
</evidence>
<dbReference type="GO" id="GO:0032259">
    <property type="term" value="P:methylation"/>
    <property type="evidence" value="ECO:0007669"/>
    <property type="project" value="UniProtKB-KW"/>
</dbReference>
<feature type="domain" description="Methyltransferase type 11" evidence="4">
    <location>
        <begin position="51"/>
        <end position="144"/>
    </location>
</feature>
<dbReference type="CDD" id="cd02440">
    <property type="entry name" value="AdoMet_MTases"/>
    <property type="match status" value="1"/>
</dbReference>
<keyword evidence="3" id="KW-0949">S-adenosyl-L-methionine</keyword>
<reference evidence="5 6" key="1">
    <citation type="submission" date="2022-04" db="EMBL/GenBank/DDBJ databases">
        <title>Genome draft of Actinomadura sp. ATCC 31491.</title>
        <authorList>
            <person name="Shi X."/>
            <person name="Du Y."/>
        </authorList>
    </citation>
    <scope>NUCLEOTIDE SEQUENCE [LARGE SCALE GENOMIC DNA]</scope>
    <source>
        <strain evidence="5 6">ATCC 31491</strain>
    </source>
</reference>
<keyword evidence="1 5" id="KW-0489">Methyltransferase</keyword>
<accession>A0ABT0G3C4</accession>
<evidence type="ECO:0000313" key="6">
    <source>
        <dbReference type="Proteomes" id="UP001317259"/>
    </source>
</evidence>
<dbReference type="RefSeq" id="WP_242376306.1">
    <property type="nucleotide sequence ID" value="NZ_JAKRKC020000002.1"/>
</dbReference>
<comment type="caution">
    <text evidence="5">The sequence shown here is derived from an EMBL/GenBank/DDBJ whole genome shotgun (WGS) entry which is preliminary data.</text>
</comment>
<dbReference type="PANTHER" id="PTHR43464:SF19">
    <property type="entry name" value="UBIQUINONE BIOSYNTHESIS O-METHYLTRANSFERASE, MITOCHONDRIAL"/>
    <property type="match status" value="1"/>
</dbReference>
<dbReference type="EMBL" id="JAKRKC020000002">
    <property type="protein sequence ID" value="MCK2219107.1"/>
    <property type="molecule type" value="Genomic_DNA"/>
</dbReference>
<dbReference type="GO" id="GO:0008168">
    <property type="term" value="F:methyltransferase activity"/>
    <property type="evidence" value="ECO:0007669"/>
    <property type="project" value="UniProtKB-KW"/>
</dbReference>
<organism evidence="5 6">
    <name type="scientific">Actinomadura luzonensis</name>
    <dbReference type="NCBI Taxonomy" id="2805427"/>
    <lineage>
        <taxon>Bacteria</taxon>
        <taxon>Bacillati</taxon>
        <taxon>Actinomycetota</taxon>
        <taxon>Actinomycetes</taxon>
        <taxon>Streptosporangiales</taxon>
        <taxon>Thermomonosporaceae</taxon>
        <taxon>Actinomadura</taxon>
    </lineage>
</organism>
<sequence>MPNLAAHWDAAADTFDEEADHGLRDPAVRAAWAARLATWLPPAAGRRPDALDLGCGTGSLSLLLAEAGHRVTGVDLAPRMVERAREKLAGTDATVTVGDASRPPVGERRFDVVLTRHVVWALPDPERALARWAALLRPGGRLVLVEGRWSSVPRRDDMPWDGGITAEELVAALRRLPVRFADLRVDRLTEPVLWGKEIDDERYAVVAATPAT</sequence>
<gene>
    <name evidence="5" type="ORF">MF672_035720</name>
</gene>
<dbReference type="Pfam" id="PF08241">
    <property type="entry name" value="Methyltransf_11"/>
    <property type="match status" value="1"/>
</dbReference>
<proteinExistence type="predicted"/>
<evidence type="ECO:0000256" key="3">
    <source>
        <dbReference type="ARBA" id="ARBA00022691"/>
    </source>
</evidence>
<evidence type="ECO:0000256" key="2">
    <source>
        <dbReference type="ARBA" id="ARBA00022679"/>
    </source>
</evidence>